<keyword evidence="2" id="KW-1185">Reference proteome</keyword>
<dbReference type="EMBL" id="JAGFNK010000413">
    <property type="protein sequence ID" value="KAI9450755.1"/>
    <property type="molecule type" value="Genomic_DNA"/>
</dbReference>
<proteinExistence type="predicted"/>
<gene>
    <name evidence="1" type="ORF">F5148DRAFT_1241642</name>
</gene>
<reference evidence="1" key="1">
    <citation type="submission" date="2021-03" db="EMBL/GenBank/DDBJ databases">
        <title>Evolutionary priming and transition to the ectomycorrhizal habit in an iconic lineage of mushroom-forming fungi: is preadaptation a requirement?</title>
        <authorList>
            <consortium name="DOE Joint Genome Institute"/>
            <person name="Looney B.P."/>
            <person name="Miyauchi S."/>
            <person name="Morin E."/>
            <person name="Drula E."/>
            <person name="Courty P.E."/>
            <person name="Chicoki N."/>
            <person name="Fauchery L."/>
            <person name="Kohler A."/>
            <person name="Kuo A."/>
            <person name="LaButti K."/>
            <person name="Pangilinan J."/>
            <person name="Lipzen A."/>
            <person name="Riley R."/>
            <person name="Andreopoulos W."/>
            <person name="He G."/>
            <person name="Johnson J."/>
            <person name="Barry K.W."/>
            <person name="Grigoriev I.V."/>
            <person name="Nagy L."/>
            <person name="Hibbett D."/>
            <person name="Henrissat B."/>
            <person name="Matheny P.B."/>
            <person name="Labbe J."/>
            <person name="Martin A.F."/>
        </authorList>
    </citation>
    <scope>NUCLEOTIDE SEQUENCE</scope>
    <source>
        <strain evidence="1">BPL698</strain>
    </source>
</reference>
<name>A0ACC0TW64_9AGAM</name>
<accession>A0ACC0TW64</accession>
<evidence type="ECO:0000313" key="2">
    <source>
        <dbReference type="Proteomes" id="UP001207468"/>
    </source>
</evidence>
<protein>
    <submittedName>
        <fullName evidence="1">Uncharacterized protein</fullName>
    </submittedName>
</protein>
<organism evidence="1 2">
    <name type="scientific">Russula earlei</name>
    <dbReference type="NCBI Taxonomy" id="71964"/>
    <lineage>
        <taxon>Eukaryota</taxon>
        <taxon>Fungi</taxon>
        <taxon>Dikarya</taxon>
        <taxon>Basidiomycota</taxon>
        <taxon>Agaricomycotina</taxon>
        <taxon>Agaricomycetes</taxon>
        <taxon>Russulales</taxon>
        <taxon>Russulaceae</taxon>
        <taxon>Russula</taxon>
    </lineage>
</organism>
<dbReference type="Proteomes" id="UP001207468">
    <property type="component" value="Unassembled WGS sequence"/>
</dbReference>
<evidence type="ECO:0000313" key="1">
    <source>
        <dbReference type="EMBL" id="KAI9450755.1"/>
    </source>
</evidence>
<comment type="caution">
    <text evidence="1">The sequence shown here is derived from an EMBL/GenBank/DDBJ whole genome shotgun (WGS) entry which is preliminary data.</text>
</comment>
<sequence>MRTSSIFVMFCLASGVAPSPARPDDHPLSFDFPRKSLLTPEKLRQLRKKREALILKTKNPEFPSEERKLALQRIDSIYTMIEDHDHAECILRMDSRQKDGGPKAWSLGHSRD</sequence>